<dbReference type="HOGENOM" id="CLU_059979_0_0_1"/>
<reference evidence="2 3" key="1">
    <citation type="journal article" date="2014" name="Genome Announc.">
        <title>Genome sequence of the basidiomycetous fungus Pseudozyma aphidis DSM70725, an efficient producer of biosurfactant mannosylerythritol lipids.</title>
        <authorList>
            <person name="Lorenz S."/>
            <person name="Guenther M."/>
            <person name="Grumaz C."/>
            <person name="Rupp S."/>
            <person name="Zibek S."/>
            <person name="Sohn K."/>
        </authorList>
    </citation>
    <scope>NUCLEOTIDE SEQUENCE [LARGE SCALE GENOMIC DNA]</scope>
    <source>
        <strain evidence="3">ATCC 32657 / CBS 517.83 / DSM 70725 / JCM 10318 / NBRC 10182 / NRRL Y-7954 / St-0401</strain>
    </source>
</reference>
<proteinExistence type="predicted"/>
<dbReference type="AlphaFoldDB" id="W3VIK8"/>
<feature type="compositionally biased region" description="Basic and acidic residues" evidence="1">
    <location>
        <begin position="151"/>
        <end position="164"/>
    </location>
</feature>
<dbReference type="OrthoDB" id="2554527at2759"/>
<name>W3VIK8_MOEAP</name>
<feature type="compositionally biased region" description="Polar residues" evidence="1">
    <location>
        <begin position="306"/>
        <end position="317"/>
    </location>
</feature>
<organism evidence="2 3">
    <name type="scientific">Moesziomyces aphidis</name>
    <name type="common">Pseudozyma aphidis</name>
    <dbReference type="NCBI Taxonomy" id="84754"/>
    <lineage>
        <taxon>Eukaryota</taxon>
        <taxon>Fungi</taxon>
        <taxon>Dikarya</taxon>
        <taxon>Basidiomycota</taxon>
        <taxon>Ustilaginomycotina</taxon>
        <taxon>Ustilaginomycetes</taxon>
        <taxon>Ustilaginales</taxon>
        <taxon>Ustilaginaceae</taxon>
        <taxon>Moesziomyces</taxon>
    </lineage>
</organism>
<evidence type="ECO:0000313" key="2">
    <source>
        <dbReference type="EMBL" id="ETS61508.1"/>
    </source>
</evidence>
<dbReference type="Pfam" id="PF19989">
    <property type="entry name" value="DUF6425"/>
    <property type="match status" value="1"/>
</dbReference>
<feature type="region of interest" description="Disordered" evidence="1">
    <location>
        <begin position="254"/>
        <end position="388"/>
    </location>
</feature>
<evidence type="ECO:0000256" key="1">
    <source>
        <dbReference type="SAM" id="MobiDB-lite"/>
    </source>
</evidence>
<dbReference type="EMBL" id="AWNI01000015">
    <property type="protein sequence ID" value="ETS61508.1"/>
    <property type="molecule type" value="Genomic_DNA"/>
</dbReference>
<sequence length="388" mass="41186">MTYAQLSVECPAGRPRCGGECHSILAAGRPSGGCSRSSCQAAGVGTRDPRHDIVDRKRTASAGDYQSVRFTVAHRRFWASTLAHLVLEPALALPSPSLASTIPAFTMTLNTLLMQRASMLPTVSRRAFAAAARVHNAQPQLIREGPAAPKNNKERFDDGRDDAHYPGVQQKIKAFNETYPNRPNASRPSPEPESPGGHEGAFADHRGRGERTEHEQLKGSEEAAETRTHKRVGQIARNAAQSLFGSKSFSTYAALSAQPPAAPSRTSSAASEKGSVSDHPGYTTADAPIDSRPPSEMPKPAEGAMPSSSVSNASTKAASPHPEVHTMAKGAQTSGAGQDAIHPEDRSQSTWGANARSAQFNPDEGKRQPLHHGGSHEGGFEDNGKSRT</sequence>
<feature type="compositionally biased region" description="Basic and acidic residues" evidence="1">
    <location>
        <begin position="201"/>
        <end position="227"/>
    </location>
</feature>
<dbReference type="Proteomes" id="UP000019462">
    <property type="component" value="Unassembled WGS sequence"/>
</dbReference>
<comment type="caution">
    <text evidence="2">The sequence shown here is derived from an EMBL/GenBank/DDBJ whole genome shotgun (WGS) entry which is preliminary data.</text>
</comment>
<protein>
    <submittedName>
        <fullName evidence="2">Uncharacterized protein</fullName>
    </submittedName>
</protein>
<evidence type="ECO:0000313" key="3">
    <source>
        <dbReference type="Proteomes" id="UP000019462"/>
    </source>
</evidence>
<feature type="compositionally biased region" description="Polar residues" evidence="1">
    <location>
        <begin position="348"/>
        <end position="360"/>
    </location>
</feature>
<gene>
    <name evidence="2" type="ORF">PaG_04255</name>
</gene>
<keyword evidence="3" id="KW-1185">Reference proteome</keyword>
<accession>W3VIK8</accession>
<feature type="region of interest" description="Disordered" evidence="1">
    <location>
        <begin position="139"/>
        <end position="232"/>
    </location>
</feature>
<feature type="compositionally biased region" description="Low complexity" evidence="1">
    <location>
        <begin position="254"/>
        <end position="271"/>
    </location>
</feature>
<feature type="compositionally biased region" description="Basic and acidic residues" evidence="1">
    <location>
        <begin position="374"/>
        <end position="388"/>
    </location>
</feature>
<dbReference type="InterPro" id="IPR046310">
    <property type="entry name" value="DUF6425"/>
</dbReference>